<dbReference type="GO" id="GO:0016787">
    <property type="term" value="F:hydrolase activity"/>
    <property type="evidence" value="ECO:0007669"/>
    <property type="project" value="UniProtKB-KW"/>
</dbReference>
<accession>A0A2I0B309</accession>
<feature type="repeat" description="PPR" evidence="2">
    <location>
        <begin position="278"/>
        <end position="312"/>
    </location>
</feature>
<dbReference type="GO" id="GO:0003723">
    <property type="term" value="F:RNA binding"/>
    <property type="evidence" value="ECO:0007669"/>
    <property type="project" value="InterPro"/>
</dbReference>
<evidence type="ECO:0000256" key="2">
    <source>
        <dbReference type="PROSITE-ProRule" id="PRU00708"/>
    </source>
</evidence>
<sequence>MLLFVQRLLKPGGRRTSVTVGDLISIPLPLRPLHSPPYPPPNTKAGFAALLRSHSQSSSLKQTHALILTTGFSVKNSLLTQMLEILSASGEMDYARNLFDEMPKPRIFIWNTLIRGYARSNLFAEAVAVYQNMRELGVRPDNFTFPFVFKACAALLDRWAGMEIHGVVVKLGLHLNNIVGTELVLMYVKVSDSDFAEEVFENMGDHRDLIAWNAVISAYAQSGRADRALAHFRRMEFAGVEPDTITLASVLSSCAYLGSFEMGKKLHRRIKQGILPSNIFVENTLLDVYSKCGRMEEALKLFNEMPSRNVVSWSTMIGGFAINGDSNKALDLFFQMGGEGVEPNDVTLLAVLLACSHGGLVTQGKKLFCSLASPTVEHYAAMIDLIGRSGRLDEAYGVIQSMPIVPDAGVWGALLNACVIHRNRELGEVAADELVKLAPGTSSYLVILSNMYAALGRWDEVEKIREWMRSSRLKKVAGFSSVELDGEVHVFSEGSRVGSKIHQVLCELTIAVRGMGYSPETGGALHDVEEEEKSEALMGHSERIAIAFIVAYSEDKECPLRIMKNLRICGDCHEFSKFASMALGREIVMRDKSRFHHFRDGECSCRDFW</sequence>
<keyword evidence="4" id="KW-0378">Hydrolase</keyword>
<dbReference type="Pfam" id="PF14432">
    <property type="entry name" value="DYW_deaminase"/>
    <property type="match status" value="1"/>
</dbReference>
<dbReference type="Pfam" id="PF20431">
    <property type="entry name" value="E_motif"/>
    <property type="match status" value="1"/>
</dbReference>
<feature type="domain" description="DYW" evidence="3">
    <location>
        <begin position="516"/>
        <end position="609"/>
    </location>
</feature>
<dbReference type="Gene3D" id="1.25.40.10">
    <property type="entry name" value="Tetratricopeptide repeat domain"/>
    <property type="match status" value="4"/>
</dbReference>
<dbReference type="OrthoDB" id="727945at2759"/>
<dbReference type="Proteomes" id="UP000236161">
    <property type="component" value="Unassembled WGS sequence"/>
</dbReference>
<dbReference type="FunFam" id="1.25.40.10:FF:000184">
    <property type="entry name" value="Pentatricopeptide repeat-containing protein, chloroplastic"/>
    <property type="match status" value="1"/>
</dbReference>
<dbReference type="InterPro" id="IPR046848">
    <property type="entry name" value="E_motif"/>
</dbReference>
<evidence type="ECO:0000259" key="3">
    <source>
        <dbReference type="Pfam" id="PF14432"/>
    </source>
</evidence>
<gene>
    <name evidence="4" type="primary">PCMP-H37</name>
    <name evidence="4" type="ORF">AXF42_Ash015064</name>
</gene>
<dbReference type="PANTHER" id="PTHR47926:SF454">
    <property type="entry name" value="REPEAT-CONTAINING PROTEIN, PUTATIVE-RELATED"/>
    <property type="match status" value="1"/>
</dbReference>
<dbReference type="AlphaFoldDB" id="A0A2I0B309"/>
<dbReference type="GO" id="GO:0008270">
    <property type="term" value="F:zinc ion binding"/>
    <property type="evidence" value="ECO:0007669"/>
    <property type="project" value="InterPro"/>
</dbReference>
<dbReference type="InterPro" id="IPR011990">
    <property type="entry name" value="TPR-like_helical_dom_sf"/>
</dbReference>
<dbReference type="Pfam" id="PF13041">
    <property type="entry name" value="PPR_2"/>
    <property type="match status" value="3"/>
</dbReference>
<evidence type="ECO:0000313" key="4">
    <source>
        <dbReference type="EMBL" id="PKA62180.1"/>
    </source>
</evidence>
<dbReference type="PANTHER" id="PTHR47926">
    <property type="entry name" value="PENTATRICOPEPTIDE REPEAT-CONTAINING PROTEIN"/>
    <property type="match status" value="1"/>
</dbReference>
<dbReference type="InterPro" id="IPR046960">
    <property type="entry name" value="PPR_At4g14850-like_plant"/>
</dbReference>
<dbReference type="FunFam" id="1.25.40.10:FF:000427">
    <property type="entry name" value="Pentatricopeptide repeat-containing protein chloroplastic"/>
    <property type="match status" value="1"/>
</dbReference>
<feature type="repeat" description="PPR" evidence="2">
    <location>
        <begin position="208"/>
        <end position="242"/>
    </location>
</feature>
<dbReference type="SUPFAM" id="SSF48452">
    <property type="entry name" value="TPR-like"/>
    <property type="match status" value="1"/>
</dbReference>
<dbReference type="InterPro" id="IPR002885">
    <property type="entry name" value="PPR_rpt"/>
</dbReference>
<dbReference type="Pfam" id="PF01535">
    <property type="entry name" value="PPR"/>
    <property type="match status" value="2"/>
</dbReference>
<dbReference type="InterPro" id="IPR032867">
    <property type="entry name" value="DYW_dom"/>
</dbReference>
<proteinExistence type="predicted"/>
<keyword evidence="1" id="KW-0677">Repeat</keyword>
<name>A0A2I0B309_9ASPA</name>
<dbReference type="EMBL" id="KZ451919">
    <property type="protein sequence ID" value="PKA62180.1"/>
    <property type="molecule type" value="Genomic_DNA"/>
</dbReference>
<organism evidence="4 5">
    <name type="scientific">Apostasia shenzhenica</name>
    <dbReference type="NCBI Taxonomy" id="1088818"/>
    <lineage>
        <taxon>Eukaryota</taxon>
        <taxon>Viridiplantae</taxon>
        <taxon>Streptophyta</taxon>
        <taxon>Embryophyta</taxon>
        <taxon>Tracheophyta</taxon>
        <taxon>Spermatophyta</taxon>
        <taxon>Magnoliopsida</taxon>
        <taxon>Liliopsida</taxon>
        <taxon>Asparagales</taxon>
        <taxon>Orchidaceae</taxon>
        <taxon>Apostasioideae</taxon>
        <taxon>Apostasia</taxon>
    </lineage>
</organism>
<reference evidence="4 5" key="1">
    <citation type="journal article" date="2017" name="Nature">
        <title>The Apostasia genome and the evolution of orchids.</title>
        <authorList>
            <person name="Zhang G.Q."/>
            <person name="Liu K.W."/>
            <person name="Li Z."/>
            <person name="Lohaus R."/>
            <person name="Hsiao Y.Y."/>
            <person name="Niu S.C."/>
            <person name="Wang J.Y."/>
            <person name="Lin Y.C."/>
            <person name="Xu Q."/>
            <person name="Chen L.J."/>
            <person name="Yoshida K."/>
            <person name="Fujiwara S."/>
            <person name="Wang Z.W."/>
            <person name="Zhang Y.Q."/>
            <person name="Mitsuda N."/>
            <person name="Wang M."/>
            <person name="Liu G.H."/>
            <person name="Pecoraro L."/>
            <person name="Huang H.X."/>
            <person name="Xiao X.J."/>
            <person name="Lin M."/>
            <person name="Wu X.Y."/>
            <person name="Wu W.L."/>
            <person name="Chen Y.Y."/>
            <person name="Chang S.B."/>
            <person name="Sakamoto S."/>
            <person name="Ohme-Takagi M."/>
            <person name="Yagi M."/>
            <person name="Zeng S.J."/>
            <person name="Shen C.Y."/>
            <person name="Yeh C.M."/>
            <person name="Luo Y.B."/>
            <person name="Tsai W.C."/>
            <person name="Van de Peer Y."/>
            <person name="Liu Z.J."/>
        </authorList>
    </citation>
    <scope>NUCLEOTIDE SEQUENCE [LARGE SCALE GENOMIC DNA]</scope>
    <source>
        <strain evidence="5">cv. Shenzhen</strain>
        <tissue evidence="4">Stem</tissue>
    </source>
</reference>
<dbReference type="EC" id="3.6.1.-" evidence="4"/>
<keyword evidence="5" id="KW-1185">Reference proteome</keyword>
<dbReference type="GO" id="GO:0009451">
    <property type="term" value="P:RNA modification"/>
    <property type="evidence" value="ECO:0007669"/>
    <property type="project" value="InterPro"/>
</dbReference>
<protein>
    <submittedName>
        <fullName evidence="4">Pentatricopeptide repeat-containing protein</fullName>
        <ecNumber evidence="4">3.6.1.-</ecNumber>
    </submittedName>
</protein>
<feature type="repeat" description="PPR" evidence="2">
    <location>
        <begin position="106"/>
        <end position="140"/>
    </location>
</feature>
<evidence type="ECO:0000313" key="5">
    <source>
        <dbReference type="Proteomes" id="UP000236161"/>
    </source>
</evidence>
<evidence type="ECO:0000256" key="1">
    <source>
        <dbReference type="ARBA" id="ARBA00022737"/>
    </source>
</evidence>
<dbReference type="PROSITE" id="PS51375">
    <property type="entry name" value="PPR"/>
    <property type="match status" value="3"/>
</dbReference>
<dbReference type="NCBIfam" id="TIGR00756">
    <property type="entry name" value="PPR"/>
    <property type="match status" value="4"/>
</dbReference>